<sequence length="89" mass="10131">MLLEVLMPSFFQVRGATTKPRKKSTNCGVVRVVSQSLNALCDIHGDLFCTFCNMSRMYHVVDYYMKTKGFVGQILDSLGELYFMGFCLK</sequence>
<evidence type="ECO:0000313" key="1">
    <source>
        <dbReference type="EMBL" id="RDX57693.1"/>
    </source>
</evidence>
<name>A0A371DYT4_MUCPR</name>
<feature type="non-terminal residue" evidence="1">
    <location>
        <position position="1"/>
    </location>
</feature>
<keyword evidence="2" id="KW-1185">Reference proteome</keyword>
<accession>A0A371DYT4</accession>
<protein>
    <submittedName>
        <fullName evidence="1">Uncharacterized protein</fullName>
    </submittedName>
</protein>
<comment type="caution">
    <text evidence="1">The sequence shown here is derived from an EMBL/GenBank/DDBJ whole genome shotgun (WGS) entry which is preliminary data.</text>
</comment>
<proteinExistence type="predicted"/>
<evidence type="ECO:0000313" key="2">
    <source>
        <dbReference type="Proteomes" id="UP000257109"/>
    </source>
</evidence>
<reference evidence="1" key="1">
    <citation type="submission" date="2018-05" db="EMBL/GenBank/DDBJ databases">
        <title>Draft genome of Mucuna pruriens seed.</title>
        <authorList>
            <person name="Nnadi N.E."/>
            <person name="Vos R."/>
            <person name="Hasami M.H."/>
            <person name="Devisetty U.K."/>
            <person name="Aguiy J.C."/>
        </authorList>
    </citation>
    <scope>NUCLEOTIDE SEQUENCE [LARGE SCALE GENOMIC DNA]</scope>
    <source>
        <strain evidence="1">JCA_2017</strain>
    </source>
</reference>
<dbReference type="AlphaFoldDB" id="A0A371DYT4"/>
<dbReference type="Proteomes" id="UP000257109">
    <property type="component" value="Unassembled WGS sequence"/>
</dbReference>
<dbReference type="EMBL" id="QJKJ01018318">
    <property type="protein sequence ID" value="RDX57693.1"/>
    <property type="molecule type" value="Genomic_DNA"/>
</dbReference>
<feature type="non-terminal residue" evidence="1">
    <location>
        <position position="89"/>
    </location>
</feature>
<organism evidence="1 2">
    <name type="scientific">Mucuna pruriens</name>
    <name type="common">Velvet bean</name>
    <name type="synonym">Dolichos pruriens</name>
    <dbReference type="NCBI Taxonomy" id="157652"/>
    <lineage>
        <taxon>Eukaryota</taxon>
        <taxon>Viridiplantae</taxon>
        <taxon>Streptophyta</taxon>
        <taxon>Embryophyta</taxon>
        <taxon>Tracheophyta</taxon>
        <taxon>Spermatophyta</taxon>
        <taxon>Magnoliopsida</taxon>
        <taxon>eudicotyledons</taxon>
        <taxon>Gunneridae</taxon>
        <taxon>Pentapetalae</taxon>
        <taxon>rosids</taxon>
        <taxon>fabids</taxon>
        <taxon>Fabales</taxon>
        <taxon>Fabaceae</taxon>
        <taxon>Papilionoideae</taxon>
        <taxon>50 kb inversion clade</taxon>
        <taxon>NPAAA clade</taxon>
        <taxon>indigoferoid/millettioid clade</taxon>
        <taxon>Phaseoleae</taxon>
        <taxon>Mucuna</taxon>
    </lineage>
</organism>
<gene>
    <name evidence="1" type="ORF">CR513_63043</name>
</gene>